<keyword evidence="4" id="KW-0812">Transmembrane</keyword>
<feature type="compositionally biased region" description="Low complexity" evidence="3">
    <location>
        <begin position="115"/>
        <end position="130"/>
    </location>
</feature>
<feature type="region of interest" description="Disordered" evidence="3">
    <location>
        <begin position="262"/>
        <end position="281"/>
    </location>
</feature>
<keyword evidence="1" id="KW-0805">Transcription regulation</keyword>
<name>A0A1G6WC06_9ACTN</name>
<dbReference type="RefSeq" id="WP_090591856.1">
    <property type="nucleotide sequence ID" value="NZ_LT629688.1"/>
</dbReference>
<dbReference type="Gene3D" id="1.10.10.1320">
    <property type="entry name" value="Anti-sigma factor, zinc-finger domain"/>
    <property type="match status" value="1"/>
</dbReference>
<evidence type="ECO:0000259" key="5">
    <source>
        <dbReference type="Pfam" id="PF10099"/>
    </source>
</evidence>
<evidence type="ECO:0000256" key="2">
    <source>
        <dbReference type="ARBA" id="ARBA00023163"/>
    </source>
</evidence>
<dbReference type="EMBL" id="LT629688">
    <property type="protein sequence ID" value="SDD62757.1"/>
    <property type="molecule type" value="Genomic_DNA"/>
</dbReference>
<proteinExistence type="predicted"/>
<organism evidence="6 7">
    <name type="scientific">Auraticoccus monumenti</name>
    <dbReference type="NCBI Taxonomy" id="675864"/>
    <lineage>
        <taxon>Bacteria</taxon>
        <taxon>Bacillati</taxon>
        <taxon>Actinomycetota</taxon>
        <taxon>Actinomycetes</taxon>
        <taxon>Propionibacteriales</taxon>
        <taxon>Propionibacteriaceae</taxon>
        <taxon>Auraticoccus</taxon>
    </lineage>
</organism>
<evidence type="ECO:0000256" key="3">
    <source>
        <dbReference type="SAM" id="MobiDB-lite"/>
    </source>
</evidence>
<feature type="domain" description="Anti-sigma K factor RskA C-terminal" evidence="5">
    <location>
        <begin position="146"/>
        <end position="266"/>
    </location>
</feature>
<evidence type="ECO:0000256" key="4">
    <source>
        <dbReference type="SAM" id="Phobius"/>
    </source>
</evidence>
<dbReference type="OrthoDB" id="4328740at2"/>
<evidence type="ECO:0000313" key="6">
    <source>
        <dbReference type="EMBL" id="SDD62757.1"/>
    </source>
</evidence>
<dbReference type="AlphaFoldDB" id="A0A1G6WC06"/>
<reference evidence="6 7" key="1">
    <citation type="submission" date="2016-10" db="EMBL/GenBank/DDBJ databases">
        <authorList>
            <person name="de Groot N.N."/>
        </authorList>
    </citation>
    <scope>NUCLEOTIDE SEQUENCE [LARGE SCALE GENOMIC DNA]</scope>
    <source>
        <strain evidence="6 7">MON 2.2</strain>
    </source>
</reference>
<keyword evidence="4" id="KW-0472">Membrane</keyword>
<feature type="transmembrane region" description="Helical" evidence="4">
    <location>
        <begin position="142"/>
        <end position="162"/>
    </location>
</feature>
<dbReference type="InterPro" id="IPR041916">
    <property type="entry name" value="Anti_sigma_zinc_sf"/>
</dbReference>
<evidence type="ECO:0000313" key="7">
    <source>
        <dbReference type="Proteomes" id="UP000198546"/>
    </source>
</evidence>
<keyword evidence="7" id="KW-1185">Reference proteome</keyword>
<feature type="region of interest" description="Disordered" evidence="3">
    <location>
        <begin position="75"/>
        <end position="135"/>
    </location>
</feature>
<dbReference type="STRING" id="675864.SAMN04489747_1389"/>
<accession>A0A1G6WC06</accession>
<dbReference type="InterPro" id="IPR018764">
    <property type="entry name" value="RskA_C"/>
</dbReference>
<keyword evidence="2" id="KW-0804">Transcription</keyword>
<dbReference type="GO" id="GO:0005886">
    <property type="term" value="C:plasma membrane"/>
    <property type="evidence" value="ECO:0007669"/>
    <property type="project" value="InterPro"/>
</dbReference>
<dbReference type="Pfam" id="PF10099">
    <property type="entry name" value="RskA_C"/>
    <property type="match status" value="1"/>
</dbReference>
<feature type="compositionally biased region" description="Low complexity" evidence="3">
    <location>
        <begin position="75"/>
        <end position="84"/>
    </location>
</feature>
<protein>
    <submittedName>
        <fullName evidence="6">Anti-sigma-K factor rskA</fullName>
    </submittedName>
</protein>
<evidence type="ECO:0000256" key="1">
    <source>
        <dbReference type="ARBA" id="ARBA00023015"/>
    </source>
</evidence>
<sequence>MHLPADLLALLALGEDAGSSDDLRHLSECPECRSELSELRRVVAVGRSLDPDGELVPPAPEVWDRVLAVTVGGASGAGTTAESAAGEEGEPAEPPADETPRRYADYLRPAPEQQGPGSTRPGTPGGATPLRPDRAPVRRRPVLALLAAAVALVVGIGLGLGWDRITAPAVREVARTELSPVGPLPAQGVARLVEGEDGQRELRVDLDEPADVDGELQVWLIAPDLSEMTKLGTLVGAEGRWLVPPDVDVTRWPLVDVSIEPRSDGDAAHSGNSLVRGELPA</sequence>
<keyword evidence="4" id="KW-1133">Transmembrane helix</keyword>
<gene>
    <name evidence="6" type="ORF">SAMN04489747_1389</name>
</gene>
<dbReference type="Proteomes" id="UP000198546">
    <property type="component" value="Chromosome i"/>
</dbReference>